<sequence length="307" mass="34596">NTTTSSAPRGPPRKPKQSGHALWVGNLPPGTNIVDLKDYFSQDATKELESVFLISKSNCAFINYKTEAACAAALSRFNDSRFHGARLVCRLRQGADEETKLSDAVTENKATEGSLSHSRVPSRYFIVKSLTVDDLELSRQNNIWATQTHNEKQLNEAYENADDVYLIFSANKSGEYYGYARMMSPIQDDENLALEMPSRLDNPPDPETLDVTPTPATSTAPNGRIINDSARGTIFWEAETSEDESGTSKEKEKEKPFRIRWLSTTRVPFHRTRGLRNPWNSNREVKIARDGTEIEPEVGWKLLQLFH</sequence>
<dbReference type="GO" id="GO:0003729">
    <property type="term" value="F:mRNA binding"/>
    <property type="evidence" value="ECO:0007669"/>
    <property type="project" value="TreeGrafter"/>
</dbReference>
<evidence type="ECO:0008006" key="7">
    <source>
        <dbReference type="Google" id="ProtNLM"/>
    </source>
</evidence>
<comment type="caution">
    <text evidence="5">The sequence shown here is derived from an EMBL/GenBank/DDBJ whole genome shotgun (WGS) entry which is preliminary data.</text>
</comment>
<feature type="region of interest" description="Disordered" evidence="2">
    <location>
        <begin position="1"/>
        <end position="22"/>
    </location>
</feature>
<reference evidence="5 6" key="1">
    <citation type="journal article" date="2011" name="Genome Res.">
        <title>Comparative genomics of citric-acid-producing Aspergillus niger ATCC 1015 versus enzyme-producing CBS 513.88.</title>
        <authorList>
            <person name="Andersen M.R."/>
            <person name="Salazar M.P."/>
            <person name="Schaap P.J."/>
            <person name="van de Vondervoort P.J."/>
            <person name="Culley D."/>
            <person name="Thykaer J."/>
            <person name="Frisvad J.C."/>
            <person name="Nielsen K.F."/>
            <person name="Albang R."/>
            <person name="Albermann K."/>
            <person name="Berka R.M."/>
            <person name="Braus G.H."/>
            <person name="Braus-Stromeyer S.A."/>
            <person name="Corrochano L.M."/>
            <person name="Dai Z."/>
            <person name="van Dijck P.W."/>
            <person name="Hofmann G."/>
            <person name="Lasure L.L."/>
            <person name="Magnuson J.K."/>
            <person name="Menke H."/>
            <person name="Meijer M."/>
            <person name="Meijer S.L."/>
            <person name="Nielsen J.B."/>
            <person name="Nielsen M.L."/>
            <person name="van Ooyen A.J."/>
            <person name="Pel H.J."/>
            <person name="Poulsen L."/>
            <person name="Samson R.A."/>
            <person name="Stam H."/>
            <person name="Tsang A."/>
            <person name="van den Brink J.M."/>
            <person name="Atkins A."/>
            <person name="Aerts A."/>
            <person name="Shapiro H."/>
            <person name="Pangilinan J."/>
            <person name="Salamov A."/>
            <person name="Lou Y."/>
            <person name="Lindquist E."/>
            <person name="Lucas S."/>
            <person name="Grimwood J."/>
            <person name="Grigoriev I.V."/>
            <person name="Kubicek C.P."/>
            <person name="Martinez D."/>
            <person name="van Peij N.N."/>
            <person name="Roubos J.A."/>
            <person name="Nielsen J."/>
            <person name="Baker S.E."/>
        </authorList>
    </citation>
    <scope>NUCLEOTIDE SEQUENCE [LARGE SCALE GENOMIC DNA]</scope>
    <source>
        <strain evidence="6">ATCC 1015 / CBS 113.46 / FGSC A1144 / LSHB Ac4 / NCTC 3858a / NRRL 328 / USDA 3528.7</strain>
    </source>
</reference>
<evidence type="ECO:0000256" key="1">
    <source>
        <dbReference type="PROSITE-ProRule" id="PRU00176"/>
    </source>
</evidence>
<dbReference type="SUPFAM" id="SSF54928">
    <property type="entry name" value="RNA-binding domain, RBD"/>
    <property type="match status" value="1"/>
</dbReference>
<dbReference type="Pfam" id="PF25701">
    <property type="entry name" value="RRM_YTH1"/>
    <property type="match status" value="1"/>
</dbReference>
<protein>
    <recommendedName>
        <fullName evidence="7">YTH domain-containing protein</fullName>
    </recommendedName>
</protein>
<name>G3XPN5_ASPNA</name>
<dbReference type="Gene3D" id="3.30.70.330">
    <property type="match status" value="1"/>
</dbReference>
<dbReference type="SMART" id="SM00360">
    <property type="entry name" value="RRM"/>
    <property type="match status" value="1"/>
</dbReference>
<dbReference type="PANTHER" id="PTHR12357:SF3">
    <property type="entry name" value="YTH DOMAIN-CONTAINING PROTEIN 1"/>
    <property type="match status" value="1"/>
</dbReference>
<dbReference type="Gene3D" id="3.10.590.10">
    <property type="entry name" value="ph1033 like domains"/>
    <property type="match status" value="1"/>
</dbReference>
<feature type="non-terminal residue" evidence="5">
    <location>
        <position position="1"/>
    </location>
</feature>
<evidence type="ECO:0000259" key="3">
    <source>
        <dbReference type="PROSITE" id="PS50102"/>
    </source>
</evidence>
<evidence type="ECO:0000313" key="6">
    <source>
        <dbReference type="Proteomes" id="UP000009038"/>
    </source>
</evidence>
<dbReference type="GO" id="GO:0000398">
    <property type="term" value="P:mRNA splicing, via spliceosome"/>
    <property type="evidence" value="ECO:0007669"/>
    <property type="project" value="TreeGrafter"/>
</dbReference>
<dbReference type="Pfam" id="PF04146">
    <property type="entry name" value="YTH"/>
    <property type="match status" value="1"/>
</dbReference>
<feature type="domain" description="RRM" evidence="3">
    <location>
        <begin position="20"/>
        <end position="94"/>
    </location>
</feature>
<dbReference type="InterPro" id="IPR057720">
    <property type="entry name" value="RRM_YTH1"/>
</dbReference>
<evidence type="ECO:0000259" key="4">
    <source>
        <dbReference type="PROSITE" id="PS50882"/>
    </source>
</evidence>
<dbReference type="CDD" id="cd21134">
    <property type="entry name" value="YTH"/>
    <property type="match status" value="1"/>
</dbReference>
<feature type="non-terminal residue" evidence="5">
    <location>
        <position position="307"/>
    </location>
</feature>
<dbReference type="HOGENOM" id="CLU_011694_4_2_1"/>
<feature type="region of interest" description="Disordered" evidence="2">
    <location>
        <begin position="200"/>
        <end position="224"/>
    </location>
</feature>
<dbReference type="GO" id="GO:0000381">
    <property type="term" value="P:regulation of alternative mRNA splicing, via spliceosome"/>
    <property type="evidence" value="ECO:0007669"/>
    <property type="project" value="TreeGrafter"/>
</dbReference>
<dbReference type="InterPro" id="IPR035979">
    <property type="entry name" value="RBD_domain_sf"/>
</dbReference>
<dbReference type="InterPro" id="IPR045168">
    <property type="entry name" value="YTH_prot"/>
</dbReference>
<dbReference type="CDD" id="cd00590">
    <property type="entry name" value="RRM_SF"/>
    <property type="match status" value="1"/>
</dbReference>
<accession>G3XPN5</accession>
<organism evidence="5 6">
    <name type="scientific">Aspergillus niger (strain ATCC 1015 / CBS 113.46 / FGSC A1144 / LSHB Ac4 / NCTC 3858a / NRRL 328 / USDA 3528.7)</name>
    <dbReference type="NCBI Taxonomy" id="380704"/>
    <lineage>
        <taxon>Eukaryota</taxon>
        <taxon>Fungi</taxon>
        <taxon>Dikarya</taxon>
        <taxon>Ascomycota</taxon>
        <taxon>Pezizomycotina</taxon>
        <taxon>Eurotiomycetes</taxon>
        <taxon>Eurotiomycetidae</taxon>
        <taxon>Eurotiales</taxon>
        <taxon>Aspergillaceae</taxon>
        <taxon>Aspergillus</taxon>
        <taxon>Aspergillus subgen. Circumdati</taxon>
    </lineage>
</organism>
<keyword evidence="1" id="KW-0694">RNA-binding</keyword>
<evidence type="ECO:0000256" key="2">
    <source>
        <dbReference type="SAM" id="MobiDB-lite"/>
    </source>
</evidence>
<dbReference type="GO" id="GO:1990247">
    <property type="term" value="F:N6-methyladenosine-containing RNA reader activity"/>
    <property type="evidence" value="ECO:0007669"/>
    <property type="project" value="TreeGrafter"/>
</dbReference>
<dbReference type="AlphaFoldDB" id="G3XPN5"/>
<dbReference type="Proteomes" id="UP000009038">
    <property type="component" value="Unassembled WGS sequence"/>
</dbReference>
<dbReference type="EMBL" id="ACJE01000003">
    <property type="protein sequence ID" value="EHA27234.1"/>
    <property type="molecule type" value="Genomic_DNA"/>
</dbReference>
<dbReference type="GO" id="GO:0005654">
    <property type="term" value="C:nucleoplasm"/>
    <property type="evidence" value="ECO:0007669"/>
    <property type="project" value="TreeGrafter"/>
</dbReference>
<dbReference type="STRING" id="380704.G3XPN5"/>
<proteinExistence type="predicted"/>
<feature type="domain" description="YTH" evidence="4">
    <location>
        <begin position="122"/>
        <end position="306"/>
    </location>
</feature>
<dbReference type="InterPro" id="IPR000504">
    <property type="entry name" value="RRM_dom"/>
</dbReference>
<dbReference type="PROSITE" id="PS50102">
    <property type="entry name" value="RRM"/>
    <property type="match status" value="1"/>
</dbReference>
<gene>
    <name evidence="5" type="ORF">ASPNIDRAFT_141605</name>
</gene>
<evidence type="ECO:0000313" key="5">
    <source>
        <dbReference type="EMBL" id="EHA27234.1"/>
    </source>
</evidence>
<dbReference type="OrthoDB" id="306690at2759"/>
<dbReference type="InterPro" id="IPR007275">
    <property type="entry name" value="YTH_domain"/>
</dbReference>
<dbReference type="PROSITE" id="PS50882">
    <property type="entry name" value="YTH"/>
    <property type="match status" value="1"/>
</dbReference>
<dbReference type="PANTHER" id="PTHR12357">
    <property type="entry name" value="YTH YT521-B HOMOLOGY DOMAIN-CONTAINING"/>
    <property type="match status" value="1"/>
</dbReference>
<dbReference type="InterPro" id="IPR012677">
    <property type="entry name" value="Nucleotide-bd_a/b_plait_sf"/>
</dbReference>